<evidence type="ECO:0000256" key="3">
    <source>
        <dbReference type="ARBA" id="ARBA00035252"/>
    </source>
</evidence>
<reference evidence="7" key="2">
    <citation type="submission" date="2021-08" db="EMBL/GenBank/DDBJ databases">
        <authorList>
            <person name="Tani A."/>
            <person name="Ola A."/>
            <person name="Ogura Y."/>
            <person name="Katsura K."/>
            <person name="Hayashi T."/>
        </authorList>
    </citation>
    <scope>NUCLEOTIDE SEQUENCE</scope>
    <source>
        <strain evidence="7">DSM 23674</strain>
    </source>
</reference>
<dbReference type="Pfam" id="PF01909">
    <property type="entry name" value="NTP_transf_2"/>
    <property type="match status" value="1"/>
</dbReference>
<organism evidence="7 8">
    <name type="scientific">Methylobacterium thuringiense</name>
    <dbReference type="NCBI Taxonomy" id="1003091"/>
    <lineage>
        <taxon>Bacteria</taxon>
        <taxon>Pseudomonadati</taxon>
        <taxon>Pseudomonadota</taxon>
        <taxon>Alphaproteobacteria</taxon>
        <taxon>Hyphomicrobiales</taxon>
        <taxon>Methylobacteriaceae</taxon>
        <taxon>Methylobacterium</taxon>
    </lineage>
</organism>
<comment type="catalytic activity">
    <reaction evidence="4">
        <text>streptomycin + ATP = 3''-O-adenylylstreptomycin + diphosphate</text>
        <dbReference type="Rhea" id="RHEA:20245"/>
        <dbReference type="ChEBI" id="CHEBI:30616"/>
        <dbReference type="ChEBI" id="CHEBI:33019"/>
        <dbReference type="ChEBI" id="CHEBI:58007"/>
        <dbReference type="ChEBI" id="CHEBI:58605"/>
        <dbReference type="EC" id="2.7.7.47"/>
    </reaction>
</comment>
<dbReference type="InterPro" id="IPR043519">
    <property type="entry name" value="NT_sf"/>
</dbReference>
<evidence type="ECO:0000313" key="7">
    <source>
        <dbReference type="EMBL" id="GJE54208.1"/>
    </source>
</evidence>
<feature type="domain" description="Polymerase nucleotidyl transferase" evidence="5">
    <location>
        <begin position="27"/>
        <end position="66"/>
    </location>
</feature>
<dbReference type="InterPro" id="IPR002934">
    <property type="entry name" value="Polymerase_NTP_transf_dom"/>
</dbReference>
<accession>A0ABQ4TFN4</accession>
<evidence type="ECO:0000256" key="2">
    <source>
        <dbReference type="ARBA" id="ARBA00035126"/>
    </source>
</evidence>
<keyword evidence="8" id="KW-1185">Reference proteome</keyword>
<dbReference type="SUPFAM" id="SSF81301">
    <property type="entry name" value="Nucleotidyltransferase"/>
    <property type="match status" value="1"/>
</dbReference>
<feature type="domain" description="Adenylyltransferase AadA C-terminal" evidence="6">
    <location>
        <begin position="191"/>
        <end position="241"/>
    </location>
</feature>
<evidence type="ECO:0000259" key="5">
    <source>
        <dbReference type="Pfam" id="PF01909"/>
    </source>
</evidence>
<dbReference type="Proteomes" id="UP001055101">
    <property type="component" value="Unassembled WGS sequence"/>
</dbReference>
<gene>
    <name evidence="7" type="ORF">EKPJFOCH_0681</name>
</gene>
<dbReference type="InterPro" id="IPR025184">
    <property type="entry name" value="AadA_C"/>
</dbReference>
<dbReference type="Pfam" id="PF13427">
    <property type="entry name" value="AadA_C"/>
    <property type="match status" value="1"/>
</dbReference>
<evidence type="ECO:0000256" key="4">
    <source>
        <dbReference type="ARBA" id="ARBA00048566"/>
    </source>
</evidence>
<name>A0ABQ4TFN4_9HYPH</name>
<protein>
    <recommendedName>
        <fullName evidence="3">Aminoglycoside (3'') (9) adenylyltransferase</fullName>
        <ecNumber evidence="2">2.7.7.47</ecNumber>
    </recommendedName>
</protein>
<evidence type="ECO:0000256" key="1">
    <source>
        <dbReference type="ARBA" id="ARBA00022679"/>
    </source>
</evidence>
<proteinExistence type="predicted"/>
<comment type="caution">
    <text evidence="7">The sequence shown here is derived from an EMBL/GenBank/DDBJ whole genome shotgun (WGS) entry which is preliminary data.</text>
</comment>
<dbReference type="EC" id="2.7.7.47" evidence="2"/>
<keyword evidence="1" id="KW-0808">Transferase</keyword>
<dbReference type="EMBL" id="BPRA01000003">
    <property type="protein sequence ID" value="GJE54208.1"/>
    <property type="molecule type" value="Genomic_DNA"/>
</dbReference>
<dbReference type="RefSeq" id="WP_147821672.1">
    <property type="nucleotide sequence ID" value="NZ_BPRA01000003.1"/>
</dbReference>
<evidence type="ECO:0000313" key="8">
    <source>
        <dbReference type="Proteomes" id="UP001055101"/>
    </source>
</evidence>
<sequence length="265" mass="28892">MDGLPSSVTDTVRAYLARVDGVAPGFVTGLYLVGSVALGDYREGISDIDVVALVPAGPSLEQLDGLARVHAEMAALAPPFFDGIYLTPDRLTRIPGDIEYATFVVEGDLQAQARCFEINPLLWTCLARHGITVRGPEPIQLGIASDAESTRRFQIANLNSYWMGWIAQAEAALARKRPDEDMAASSFGWGVLGVTRIARTVATGDIVSKTEAGRWALRTYPPDWRPVIEDALLAREGRLDRMAPDRFARSVDYIRFVIAGVGETR</sequence>
<reference evidence="7" key="1">
    <citation type="journal article" date="2021" name="Front. Microbiol.">
        <title>Comprehensive Comparative Genomics and Phenotyping of Methylobacterium Species.</title>
        <authorList>
            <person name="Alessa O."/>
            <person name="Ogura Y."/>
            <person name="Fujitani Y."/>
            <person name="Takami H."/>
            <person name="Hayashi T."/>
            <person name="Sahin N."/>
            <person name="Tani A."/>
        </authorList>
    </citation>
    <scope>NUCLEOTIDE SEQUENCE</scope>
    <source>
        <strain evidence="7">DSM 23674</strain>
    </source>
</reference>
<evidence type="ECO:0000259" key="6">
    <source>
        <dbReference type="Pfam" id="PF13427"/>
    </source>
</evidence>